<comment type="similarity">
    <text evidence="2 8">Belongs to the FIS1 family.</text>
</comment>
<dbReference type="InterPro" id="IPR028058">
    <property type="entry name" value="Fis1_TPR_N"/>
</dbReference>
<dbReference type="InterPro" id="IPR028061">
    <property type="entry name" value="Fis1_TPR_C"/>
</dbReference>
<keyword evidence="5 9" id="KW-1133">Transmembrane helix</keyword>
<dbReference type="GO" id="GO:0016559">
    <property type="term" value="P:peroxisome fission"/>
    <property type="evidence" value="ECO:0007669"/>
    <property type="project" value="UniProtKB-UniRule"/>
</dbReference>
<dbReference type="InterPro" id="IPR033745">
    <property type="entry name" value="Fis1_cytosol"/>
</dbReference>
<name>A0AAD3NVZ3_CRYJA</name>
<comment type="function">
    <text evidence="8">Component of the peroxisomal and mitochondrial division machineries. Plays a role in promoting the fission of mitochondria and peroxisomes.</text>
</comment>
<dbReference type="SUPFAM" id="SSF48452">
    <property type="entry name" value="TPR-like"/>
    <property type="match status" value="1"/>
</dbReference>
<protein>
    <recommendedName>
        <fullName evidence="8">Mitochondrial fission 1 protein</fullName>
    </recommendedName>
</protein>
<evidence type="ECO:0000313" key="11">
    <source>
        <dbReference type="Proteomes" id="UP001234787"/>
    </source>
</evidence>
<organism evidence="10 11">
    <name type="scientific">Cryptomeria japonica</name>
    <name type="common">Japanese cedar</name>
    <name type="synonym">Cupressus japonica</name>
    <dbReference type="NCBI Taxonomy" id="3369"/>
    <lineage>
        <taxon>Eukaryota</taxon>
        <taxon>Viridiplantae</taxon>
        <taxon>Streptophyta</taxon>
        <taxon>Embryophyta</taxon>
        <taxon>Tracheophyta</taxon>
        <taxon>Spermatophyta</taxon>
        <taxon>Pinopsida</taxon>
        <taxon>Pinidae</taxon>
        <taxon>Conifers II</taxon>
        <taxon>Cupressales</taxon>
        <taxon>Cupressaceae</taxon>
        <taxon>Cryptomeria</taxon>
    </lineage>
</organism>
<comment type="caution">
    <text evidence="10">The sequence shown here is derived from an EMBL/GenBank/DDBJ whole genome shotgun (WGS) entry which is preliminary data.</text>
</comment>
<dbReference type="GO" id="GO:0000422">
    <property type="term" value="P:autophagy of mitochondrion"/>
    <property type="evidence" value="ECO:0007669"/>
    <property type="project" value="TreeGrafter"/>
</dbReference>
<proteinExistence type="inferred from homology"/>
<evidence type="ECO:0000256" key="3">
    <source>
        <dbReference type="ARBA" id="ARBA00022692"/>
    </source>
</evidence>
<dbReference type="GO" id="GO:0005741">
    <property type="term" value="C:mitochondrial outer membrane"/>
    <property type="evidence" value="ECO:0007669"/>
    <property type="project" value="UniProtKB-SubCell"/>
</dbReference>
<dbReference type="GO" id="GO:0005778">
    <property type="term" value="C:peroxisomal membrane"/>
    <property type="evidence" value="ECO:0007669"/>
    <property type="project" value="TreeGrafter"/>
</dbReference>
<evidence type="ECO:0000256" key="5">
    <source>
        <dbReference type="ARBA" id="ARBA00022989"/>
    </source>
</evidence>
<dbReference type="Gene3D" id="1.25.40.10">
    <property type="entry name" value="Tetratricopeptide repeat domain"/>
    <property type="match status" value="1"/>
</dbReference>
<evidence type="ECO:0000256" key="2">
    <source>
        <dbReference type="ARBA" id="ARBA00008937"/>
    </source>
</evidence>
<keyword evidence="4 8" id="KW-1000">Mitochondrion outer membrane</keyword>
<evidence type="ECO:0000313" key="10">
    <source>
        <dbReference type="EMBL" id="GLJ59307.1"/>
    </source>
</evidence>
<sequence>MESIIDETLDDSEIATAAQNHEASKADGGEAELTARFQYACALIRSKHIQDINHGVSILEGLYYNGNKSARRDYLFLIAMAQTRLKKYNLALDCVEYFLKFEPENRQAKQLRSHIKDKLTKDGIVGMAITGGAALVLGGLIGLGLSLARK</sequence>
<accession>A0AAD3NVZ3</accession>
<dbReference type="CDD" id="cd12212">
    <property type="entry name" value="Fis1"/>
    <property type="match status" value="1"/>
</dbReference>
<keyword evidence="6 8" id="KW-0496">Mitochondrion</keyword>
<dbReference type="PANTHER" id="PTHR13247:SF0">
    <property type="entry name" value="MITOCHONDRIAL FISSION 1 PROTEIN"/>
    <property type="match status" value="1"/>
</dbReference>
<dbReference type="EMBL" id="BSEH01000820">
    <property type="protein sequence ID" value="GLJ59307.1"/>
    <property type="molecule type" value="Genomic_DNA"/>
</dbReference>
<dbReference type="PANTHER" id="PTHR13247">
    <property type="entry name" value="TETRATRICOPEPTIDE REPEAT PROTEIN 11 TPR REPEAT PROTEIN 11"/>
    <property type="match status" value="1"/>
</dbReference>
<dbReference type="Proteomes" id="UP001234787">
    <property type="component" value="Unassembled WGS sequence"/>
</dbReference>
<dbReference type="PIRSF" id="PIRSF008835">
    <property type="entry name" value="TPR_repeat_11_Fis1"/>
    <property type="match status" value="1"/>
</dbReference>
<keyword evidence="7 8" id="KW-0472">Membrane</keyword>
<dbReference type="Pfam" id="PF14852">
    <property type="entry name" value="Fis1_TPR_N"/>
    <property type="match status" value="1"/>
</dbReference>
<keyword evidence="3 9" id="KW-0812">Transmembrane</keyword>
<feature type="transmembrane region" description="Helical" evidence="9">
    <location>
        <begin position="124"/>
        <end position="148"/>
    </location>
</feature>
<dbReference type="Pfam" id="PF14853">
    <property type="entry name" value="Fis1_TPR_C"/>
    <property type="match status" value="1"/>
</dbReference>
<dbReference type="InterPro" id="IPR016543">
    <property type="entry name" value="Fis1"/>
</dbReference>
<dbReference type="AlphaFoldDB" id="A0AAD3NVZ3"/>
<evidence type="ECO:0000256" key="4">
    <source>
        <dbReference type="ARBA" id="ARBA00022787"/>
    </source>
</evidence>
<comment type="subcellular location">
    <subcellularLocation>
        <location evidence="1">Mitochondrion outer membrane</location>
        <topology evidence="1">Single-pass membrane protein</topology>
    </subcellularLocation>
</comment>
<reference evidence="10" key="1">
    <citation type="submission" date="2022-12" db="EMBL/GenBank/DDBJ databases">
        <title>Chromosome-Level Genome Assembly of Japanese Cedar (Cryptomeriajaponica D. Don).</title>
        <authorList>
            <person name="Fujino T."/>
            <person name="Yamaguchi K."/>
            <person name="Yokoyama T."/>
            <person name="Hamanaka T."/>
            <person name="Harazono Y."/>
            <person name="Kamada H."/>
            <person name="Kobayashi W."/>
            <person name="Ujino-Ihara T."/>
            <person name="Uchiyama K."/>
            <person name="Matsumoto A."/>
            <person name="Izuno A."/>
            <person name="Tsumura Y."/>
            <person name="Toyoda A."/>
            <person name="Shigenobu S."/>
            <person name="Moriguchi Y."/>
            <person name="Ueno S."/>
            <person name="Kasahara M."/>
        </authorList>
    </citation>
    <scope>NUCLEOTIDE SEQUENCE</scope>
</reference>
<keyword evidence="11" id="KW-1185">Reference proteome</keyword>
<evidence type="ECO:0000256" key="8">
    <source>
        <dbReference type="PIRNR" id="PIRNR008835"/>
    </source>
</evidence>
<evidence type="ECO:0000256" key="1">
    <source>
        <dbReference type="ARBA" id="ARBA00004572"/>
    </source>
</evidence>
<dbReference type="InterPro" id="IPR011990">
    <property type="entry name" value="TPR-like_helical_dom_sf"/>
</dbReference>
<dbReference type="GO" id="GO:0000266">
    <property type="term" value="P:mitochondrial fission"/>
    <property type="evidence" value="ECO:0007669"/>
    <property type="project" value="UniProtKB-UniRule"/>
</dbReference>
<gene>
    <name evidence="10" type="ORF">SUGI_1502130</name>
</gene>
<evidence type="ECO:0000256" key="7">
    <source>
        <dbReference type="ARBA" id="ARBA00023136"/>
    </source>
</evidence>
<evidence type="ECO:0000256" key="6">
    <source>
        <dbReference type="ARBA" id="ARBA00023128"/>
    </source>
</evidence>
<evidence type="ECO:0000256" key="9">
    <source>
        <dbReference type="SAM" id="Phobius"/>
    </source>
</evidence>
<comment type="domain">
    <text evidence="8">The C-terminus is necessary for mitochondrial or peroxisomal targeting, while the N-terminus is necessary for mitochondrial or peroxisomal fission.</text>
</comment>